<dbReference type="Proteomes" id="UP000681340">
    <property type="component" value="Unassembled WGS sequence"/>
</dbReference>
<sequence>MNHTQTRELAARLMHQHGLTDWRLELDHARTRAGICHSDRKVIGLSRHLMSLYSPEQVTETVLHEIAHALVGPRHGHDRVWRTVARRIGCSGQRCMPADAPKVDGAWEGVCAAGHRTTAHRRPVRVRSCAVCSAAFDLTALYTWTYRGDPAPMHPRYTAELARLRAPRTEPAPVELRVGDRVRLTGEGRYAGLAGTIVKRGRSRYHVQTRAGMLSAAFPSVQPLTRD</sequence>
<evidence type="ECO:0000313" key="2">
    <source>
        <dbReference type="EMBL" id="GIM65097.1"/>
    </source>
</evidence>
<protein>
    <recommendedName>
        <fullName evidence="1">SprT-like domain-containing protein</fullName>
    </recommendedName>
</protein>
<evidence type="ECO:0000313" key="3">
    <source>
        <dbReference type="Proteomes" id="UP000681340"/>
    </source>
</evidence>
<reference evidence="2" key="1">
    <citation type="submission" date="2021-03" db="EMBL/GenBank/DDBJ databases">
        <title>Whole genome shotgun sequence of Actinoplanes auranticolor NBRC 12245.</title>
        <authorList>
            <person name="Komaki H."/>
            <person name="Tamura T."/>
        </authorList>
    </citation>
    <scope>NUCLEOTIDE SEQUENCE</scope>
    <source>
        <strain evidence="2">NBRC 12245</strain>
    </source>
</reference>
<organism evidence="2 3">
    <name type="scientific">Actinoplanes auranticolor</name>
    <dbReference type="NCBI Taxonomy" id="47988"/>
    <lineage>
        <taxon>Bacteria</taxon>
        <taxon>Bacillati</taxon>
        <taxon>Actinomycetota</taxon>
        <taxon>Actinomycetes</taxon>
        <taxon>Micromonosporales</taxon>
        <taxon>Micromonosporaceae</taxon>
        <taxon>Actinoplanes</taxon>
    </lineage>
</organism>
<dbReference type="Pfam" id="PF10263">
    <property type="entry name" value="SprT-like"/>
    <property type="match status" value="1"/>
</dbReference>
<dbReference type="AlphaFoldDB" id="A0A919S6E1"/>
<dbReference type="InterPro" id="IPR006640">
    <property type="entry name" value="SprT-like_domain"/>
</dbReference>
<keyword evidence="3" id="KW-1185">Reference proteome</keyword>
<comment type="caution">
    <text evidence="2">The sequence shown here is derived from an EMBL/GenBank/DDBJ whole genome shotgun (WGS) entry which is preliminary data.</text>
</comment>
<dbReference type="RefSeq" id="WP_246594967.1">
    <property type="nucleotide sequence ID" value="NZ_BAABEA010000044.1"/>
</dbReference>
<feature type="domain" description="SprT-like" evidence="1">
    <location>
        <begin position="2"/>
        <end position="139"/>
    </location>
</feature>
<proteinExistence type="predicted"/>
<gene>
    <name evidence="2" type="ORF">Aau02nite_14700</name>
</gene>
<dbReference type="EMBL" id="BOQL01000015">
    <property type="protein sequence ID" value="GIM65097.1"/>
    <property type="molecule type" value="Genomic_DNA"/>
</dbReference>
<accession>A0A919S6E1</accession>
<evidence type="ECO:0000259" key="1">
    <source>
        <dbReference type="SMART" id="SM00731"/>
    </source>
</evidence>
<dbReference type="GO" id="GO:0006950">
    <property type="term" value="P:response to stress"/>
    <property type="evidence" value="ECO:0007669"/>
    <property type="project" value="UniProtKB-ARBA"/>
</dbReference>
<name>A0A919S6E1_9ACTN</name>
<dbReference type="SMART" id="SM00731">
    <property type="entry name" value="SprT"/>
    <property type="match status" value="1"/>
</dbReference>
<dbReference type="Gene3D" id="3.30.2010.10">
    <property type="entry name" value="Metalloproteases ('zincins'), catalytic domain"/>
    <property type="match status" value="1"/>
</dbReference>